<evidence type="ECO:0000313" key="2">
    <source>
        <dbReference type="EMBL" id="CAH1390722.1"/>
    </source>
</evidence>
<gene>
    <name evidence="2" type="ORF">NEZAVI_LOCUS1876</name>
</gene>
<dbReference type="EMBL" id="OV725077">
    <property type="protein sequence ID" value="CAH1390722.1"/>
    <property type="molecule type" value="Genomic_DNA"/>
</dbReference>
<proteinExistence type="predicted"/>
<evidence type="ECO:0000313" key="3">
    <source>
        <dbReference type="Proteomes" id="UP001152798"/>
    </source>
</evidence>
<name>A0A9P0H2X3_NEZVI</name>
<feature type="compositionally biased region" description="Polar residues" evidence="1">
    <location>
        <begin position="155"/>
        <end position="167"/>
    </location>
</feature>
<evidence type="ECO:0000256" key="1">
    <source>
        <dbReference type="SAM" id="MobiDB-lite"/>
    </source>
</evidence>
<feature type="region of interest" description="Disordered" evidence="1">
    <location>
        <begin position="152"/>
        <end position="171"/>
    </location>
</feature>
<dbReference type="Proteomes" id="UP001152798">
    <property type="component" value="Chromosome 1"/>
</dbReference>
<organism evidence="2 3">
    <name type="scientific">Nezara viridula</name>
    <name type="common">Southern green stink bug</name>
    <name type="synonym">Cimex viridulus</name>
    <dbReference type="NCBI Taxonomy" id="85310"/>
    <lineage>
        <taxon>Eukaryota</taxon>
        <taxon>Metazoa</taxon>
        <taxon>Ecdysozoa</taxon>
        <taxon>Arthropoda</taxon>
        <taxon>Hexapoda</taxon>
        <taxon>Insecta</taxon>
        <taxon>Pterygota</taxon>
        <taxon>Neoptera</taxon>
        <taxon>Paraneoptera</taxon>
        <taxon>Hemiptera</taxon>
        <taxon>Heteroptera</taxon>
        <taxon>Panheteroptera</taxon>
        <taxon>Pentatomomorpha</taxon>
        <taxon>Pentatomoidea</taxon>
        <taxon>Pentatomidae</taxon>
        <taxon>Pentatominae</taxon>
        <taxon>Nezara</taxon>
    </lineage>
</organism>
<sequence>MTCPPQVVFVDSTWNRSLSNGEPIQTGRKQQGHLEIRLEGRRGRRGKADPNWKGYFPHQPIYRNSQQRLNSWHKVVRSSHPCLEPSSLYHWLILNRLASQVGRPLDVQNRKLLHKTESPLQRRLVEEAQGSHLVTKLTFLLRGGSIRYPLLHVGSPQTSNDSPQGPTSGPYPARQKIISLEIESPDLWGSDSPSLLAPLLNQNYSLLPTIILFLEYYFHL</sequence>
<accession>A0A9P0H2X3</accession>
<reference evidence="2" key="1">
    <citation type="submission" date="2022-01" db="EMBL/GenBank/DDBJ databases">
        <authorList>
            <person name="King R."/>
        </authorList>
    </citation>
    <scope>NUCLEOTIDE SEQUENCE</scope>
</reference>
<keyword evidence="3" id="KW-1185">Reference proteome</keyword>
<dbReference type="AlphaFoldDB" id="A0A9P0H2X3"/>
<protein>
    <submittedName>
        <fullName evidence="2">Uncharacterized protein</fullName>
    </submittedName>
</protein>